<feature type="transmembrane region" description="Helical" evidence="5">
    <location>
        <begin position="65"/>
        <end position="83"/>
    </location>
</feature>
<dbReference type="RefSeq" id="WP_134214848.1">
    <property type="nucleotide sequence ID" value="NZ_QFFZ01000044.1"/>
</dbReference>
<feature type="transmembrane region" description="Helical" evidence="5">
    <location>
        <begin position="33"/>
        <end position="53"/>
    </location>
</feature>
<dbReference type="NCBIfam" id="TIGR02840">
    <property type="entry name" value="spore_YtaF"/>
    <property type="match status" value="1"/>
</dbReference>
<evidence type="ECO:0000256" key="4">
    <source>
        <dbReference type="ARBA" id="ARBA00023136"/>
    </source>
</evidence>
<keyword evidence="1" id="KW-1003">Cell membrane</keyword>
<keyword evidence="3 5" id="KW-1133">Transmembrane helix</keyword>
<feature type="transmembrane region" description="Helical" evidence="5">
    <location>
        <begin position="6"/>
        <end position="26"/>
    </location>
</feature>
<sequence>MELLSYVLFALALNLDSFGAGIAYGVRQIKVPLLSLSIISLISVTAIVFSMLGGQLFMSFMPAGLAHRLGGILLVLIGLWVLYQTYRSGQAPAKDSREENSAGKVIKIHIRPLGLIVQILREPARADLDSSGVISPGEALVLGAALAMDALGAGFAVSMMGLSIILTALVVGLGHFFLTYLGLLAGRTITNCGIGRHLAILPGLILITLGMFKIF</sequence>
<dbReference type="AlphaFoldDB" id="A0A4Y7RKL8"/>
<dbReference type="EMBL" id="QFFZ01000044">
    <property type="protein sequence ID" value="TEB09548.1"/>
    <property type="molecule type" value="Genomic_DNA"/>
</dbReference>
<evidence type="ECO:0000256" key="3">
    <source>
        <dbReference type="ARBA" id="ARBA00022989"/>
    </source>
</evidence>
<feature type="transmembrane region" description="Helical" evidence="5">
    <location>
        <begin position="164"/>
        <end position="185"/>
    </location>
</feature>
<proteinExistence type="predicted"/>
<keyword evidence="2 5" id="KW-0812">Transmembrane</keyword>
<evidence type="ECO:0000256" key="2">
    <source>
        <dbReference type="ARBA" id="ARBA00022692"/>
    </source>
</evidence>
<dbReference type="Proteomes" id="UP000297597">
    <property type="component" value="Unassembled WGS sequence"/>
</dbReference>
<evidence type="ECO:0000313" key="7">
    <source>
        <dbReference type="Proteomes" id="UP000297597"/>
    </source>
</evidence>
<evidence type="ECO:0000256" key="5">
    <source>
        <dbReference type="SAM" id="Phobius"/>
    </source>
</evidence>
<dbReference type="OrthoDB" id="1679205at2"/>
<keyword evidence="4 5" id="KW-0472">Membrane</keyword>
<organism evidence="6 7">
    <name type="scientific">Pelotomaculum propionicicum</name>
    <dbReference type="NCBI Taxonomy" id="258475"/>
    <lineage>
        <taxon>Bacteria</taxon>
        <taxon>Bacillati</taxon>
        <taxon>Bacillota</taxon>
        <taxon>Clostridia</taxon>
        <taxon>Eubacteriales</taxon>
        <taxon>Desulfotomaculaceae</taxon>
        <taxon>Pelotomaculum</taxon>
    </lineage>
</organism>
<name>A0A4Y7RKL8_9FIRM</name>
<dbReference type="Pfam" id="PF02659">
    <property type="entry name" value="Mntp"/>
    <property type="match status" value="1"/>
</dbReference>
<gene>
    <name evidence="6" type="primary">mntP_3</name>
    <name evidence="6" type="ORF">Pmgp_03043</name>
</gene>
<keyword evidence="7" id="KW-1185">Reference proteome</keyword>
<dbReference type="PANTHER" id="PTHR35529:SF2">
    <property type="entry name" value="SPORULATION PROTEIN YTAF-RELATED"/>
    <property type="match status" value="1"/>
</dbReference>
<evidence type="ECO:0000313" key="6">
    <source>
        <dbReference type="EMBL" id="TEB09548.1"/>
    </source>
</evidence>
<reference evidence="6 7" key="1">
    <citation type="journal article" date="2018" name="Environ. Microbiol.">
        <title>Novel energy conservation strategies and behaviour of Pelotomaculum schinkii driving syntrophic propionate catabolism.</title>
        <authorList>
            <person name="Hidalgo-Ahumada C.A.P."/>
            <person name="Nobu M.K."/>
            <person name="Narihiro T."/>
            <person name="Tamaki H."/>
            <person name="Liu W.T."/>
            <person name="Kamagata Y."/>
            <person name="Stams A.J.M."/>
            <person name="Imachi H."/>
            <person name="Sousa D.Z."/>
        </authorList>
    </citation>
    <scope>NUCLEOTIDE SEQUENCE [LARGE SCALE GENOMIC DNA]</scope>
    <source>
        <strain evidence="6 7">MGP</strain>
    </source>
</reference>
<accession>A0A4Y7RKL8</accession>
<dbReference type="InterPro" id="IPR014205">
    <property type="entry name" value="Spore_YtaF"/>
</dbReference>
<comment type="caution">
    <text evidence="6">The sequence shown here is derived from an EMBL/GenBank/DDBJ whole genome shotgun (WGS) entry which is preliminary data.</text>
</comment>
<evidence type="ECO:0000256" key="1">
    <source>
        <dbReference type="ARBA" id="ARBA00022475"/>
    </source>
</evidence>
<dbReference type="PANTHER" id="PTHR35529">
    <property type="entry name" value="MANGANESE EFFLUX PUMP MNTP-RELATED"/>
    <property type="match status" value="1"/>
</dbReference>
<protein>
    <submittedName>
        <fullName evidence="6">Manganese efflux pump MntP</fullName>
    </submittedName>
</protein>
<dbReference type="InterPro" id="IPR003810">
    <property type="entry name" value="Mntp/YtaF"/>
</dbReference>
<feature type="transmembrane region" description="Helical" evidence="5">
    <location>
        <begin position="197"/>
        <end position="214"/>
    </location>
</feature>
<feature type="transmembrane region" description="Helical" evidence="5">
    <location>
        <begin position="139"/>
        <end position="158"/>
    </location>
</feature>